<gene>
    <name evidence="6" type="ORF">QO012_002795</name>
</gene>
<keyword evidence="7" id="KW-1185">Reference proteome</keyword>
<evidence type="ECO:0000256" key="5">
    <source>
        <dbReference type="RuleBase" id="RU003657"/>
    </source>
</evidence>
<keyword evidence="6" id="KW-0413">Isomerase</keyword>
<dbReference type="InterPro" id="IPR011060">
    <property type="entry name" value="RibuloseP-bd_barrel"/>
</dbReference>
<name>A0ABU0I2F0_9HYPH</name>
<evidence type="ECO:0000256" key="1">
    <source>
        <dbReference type="ARBA" id="ARBA00009667"/>
    </source>
</evidence>
<evidence type="ECO:0000256" key="4">
    <source>
        <dbReference type="ARBA" id="ARBA00029440"/>
    </source>
</evidence>
<comment type="similarity">
    <text evidence="1 5">Belongs to the HisA/HisF family.</text>
</comment>
<comment type="pathway">
    <text evidence="4">Amino-acid biosynthesis.</text>
</comment>
<evidence type="ECO:0000313" key="7">
    <source>
        <dbReference type="Proteomes" id="UP001231124"/>
    </source>
</evidence>
<evidence type="ECO:0000313" key="6">
    <source>
        <dbReference type="EMBL" id="MDQ0448287.1"/>
    </source>
</evidence>
<dbReference type="InterPro" id="IPR006062">
    <property type="entry name" value="His_biosynth"/>
</dbReference>
<dbReference type="InterPro" id="IPR013785">
    <property type="entry name" value="Aldolase_TIM"/>
</dbReference>
<keyword evidence="2 5" id="KW-0028">Amino-acid biosynthesis</keyword>
<dbReference type="PANTHER" id="PTHR43090">
    <property type="entry name" value="1-(5-PHOSPHORIBOSYL)-5-[(5-PHOSPHORIBOSYLAMINO)METHYLIDENEAMINO] IMIDAZOLE-4-CARBOXAMIDE ISOMERASE"/>
    <property type="match status" value="1"/>
</dbReference>
<dbReference type="InterPro" id="IPR044524">
    <property type="entry name" value="Isoase_HisA-like"/>
</dbReference>
<proteinExistence type="inferred from homology"/>
<comment type="caution">
    <text evidence="6">The sequence shown here is derived from an EMBL/GenBank/DDBJ whole genome shotgun (WGS) entry which is preliminary data.</text>
</comment>
<evidence type="ECO:0000256" key="3">
    <source>
        <dbReference type="ARBA" id="ARBA00023102"/>
    </source>
</evidence>
<dbReference type="Gene3D" id="3.20.20.70">
    <property type="entry name" value="Aldolase class I"/>
    <property type="match status" value="1"/>
</dbReference>
<dbReference type="SUPFAM" id="SSF51366">
    <property type="entry name" value="Ribulose-phoshate binding barrel"/>
    <property type="match status" value="1"/>
</dbReference>
<accession>A0ABU0I2F0</accession>
<dbReference type="EC" id="5.3.1.16" evidence="6"/>
<dbReference type="CDD" id="cd04723">
    <property type="entry name" value="HisA_HisF"/>
    <property type="match status" value="1"/>
</dbReference>
<keyword evidence="3 5" id="KW-0368">Histidine biosynthesis</keyword>
<dbReference type="Pfam" id="PF00977">
    <property type="entry name" value="His_biosynth"/>
    <property type="match status" value="1"/>
</dbReference>
<protein>
    <submittedName>
        <fullName evidence="6">Phosphoribosylformimino-5-aminoimidazole carboxamide ribotide isomerase</fullName>
        <ecNumber evidence="6">5.3.1.16</ecNumber>
    </submittedName>
</protein>
<dbReference type="RefSeq" id="WP_238204522.1">
    <property type="nucleotide sequence ID" value="NZ_BPQE01000018.1"/>
</dbReference>
<dbReference type="EMBL" id="JAUSVP010000007">
    <property type="protein sequence ID" value="MDQ0448287.1"/>
    <property type="molecule type" value="Genomic_DNA"/>
</dbReference>
<reference evidence="6 7" key="1">
    <citation type="submission" date="2023-07" db="EMBL/GenBank/DDBJ databases">
        <title>Genomic Encyclopedia of Type Strains, Phase IV (KMG-IV): sequencing the most valuable type-strain genomes for metagenomic binning, comparative biology and taxonomic classification.</title>
        <authorList>
            <person name="Goeker M."/>
        </authorList>
    </citation>
    <scope>NUCLEOTIDE SEQUENCE [LARGE SCALE GENOMIC DNA]</scope>
    <source>
        <strain evidence="6 7">DSM 19013</strain>
    </source>
</reference>
<evidence type="ECO:0000256" key="2">
    <source>
        <dbReference type="ARBA" id="ARBA00022605"/>
    </source>
</evidence>
<dbReference type="Proteomes" id="UP001231124">
    <property type="component" value="Unassembled WGS sequence"/>
</dbReference>
<organism evidence="6 7">
    <name type="scientific">Methylobacterium aerolatum</name>
    <dbReference type="NCBI Taxonomy" id="418708"/>
    <lineage>
        <taxon>Bacteria</taxon>
        <taxon>Pseudomonadati</taxon>
        <taxon>Pseudomonadota</taxon>
        <taxon>Alphaproteobacteria</taxon>
        <taxon>Hyphomicrobiales</taxon>
        <taxon>Methylobacteriaceae</taxon>
        <taxon>Methylobacterium</taxon>
    </lineage>
</organism>
<dbReference type="PANTHER" id="PTHR43090:SF2">
    <property type="entry name" value="1-(5-PHOSPHORIBOSYL)-5-[(5-PHOSPHORIBOSYLAMINO)METHYLIDENEAMINO] IMIDAZOLE-4-CARBOXAMIDE ISOMERASE"/>
    <property type="match status" value="1"/>
</dbReference>
<sequence>MTGFDVSGKGAGTPGFAVIPVLDLRGGRVVRARRGERDSYAPIETPLAKGSAPESVAAGLLAAWPARRLYIADLDAIIDGRPPDRAALRAIAAACPGVELWVDAGFSALAATEDFLGTGLGRPVLGTESQSDERLVAALSDRAVLSLDSKGDARLGPPVLHEDPTLWPRDVIVMTLARVGAGAGPDLSALAAIRAMAPGTRIHAAGGVRGPEDLRALATAGLAGVLVASALHDGTLRRPLEP</sequence>
<dbReference type="GO" id="GO:0003949">
    <property type="term" value="F:1-(5-phosphoribosyl)-5-[(5-phosphoribosylamino)methylideneamino]imidazole-4-carboxamide isomerase activity"/>
    <property type="evidence" value="ECO:0007669"/>
    <property type="project" value="UniProtKB-EC"/>
</dbReference>